<gene>
    <name evidence="4" type="ORF">DA075_13100</name>
</gene>
<feature type="domain" description="CzcB-like barrel-sandwich hybrid" evidence="3">
    <location>
        <begin position="392"/>
        <end position="513"/>
    </location>
</feature>
<evidence type="ECO:0000256" key="1">
    <source>
        <dbReference type="ARBA" id="ARBA00004196"/>
    </source>
</evidence>
<keyword evidence="5" id="KW-1185">Reference proteome</keyword>
<dbReference type="RefSeq" id="WP_099953611.1">
    <property type="nucleotide sequence ID" value="NZ_CP028843.1"/>
</dbReference>
<evidence type="ECO:0000313" key="4">
    <source>
        <dbReference type="EMBL" id="AWB21740.1"/>
    </source>
</evidence>
<evidence type="ECO:0000313" key="5">
    <source>
        <dbReference type="Proteomes" id="UP000244755"/>
    </source>
</evidence>
<dbReference type="InterPro" id="IPR058647">
    <property type="entry name" value="BSH_CzcB-like"/>
</dbReference>
<sequence length="621" mass="67284">MSNGVAADKGGDAAVNDERPLVLEPALWQRLQAAATFEAAAAAWLPLQTQSLRNAQSGLVLAGDAAAALTPLAVWPAGTRDDLAAAARLAVTERHPIVQEPKSGEGAALIAVPLTEGEGGELFGCVAFRLATRDRDGLRAAIRQVQWGAAWLAAKRGLAAGRDERRQLARTRATLDLLAGALEQERFKAACMAVATDLAIAFHCTRAAVGFSQAGRTRVAAISHTAQFERSMNLVRKLGACMDEALDQRSLVLFPAPSGDGTVTRAHADLARLRHDGRVLTVPFMAGDHFAGAFTLERTGEEPFDEETIAIIAAAAAAIGPVLDEKRQNDRWLAAKAWEACATLVRRVVGPHHATLKLSLAAAAIAGLALATVKADYRVTADARVEGLVRRAIVAPYDGYLKVAEHRAGDTVRKGDLLAALEDRDLVLERLRWVTERQQRRFEYDKALATRQPATINVVRSQIEQAEAQINLVDEQLSRLKFYAPFDGLIVSGDLSQAIGGAISRGQVLFEVAPLDDYRVVITVDERFIADLREGQTGQMLAGALPDTPYPIVVQTITPVAEARNGRNMFRVEGRVTAAATRLRPGMEGIAKVEVDRRLLAWTWARPILDWLRLAVWHWMP</sequence>
<protein>
    <submittedName>
        <fullName evidence="4">Diguanylate phosphodiesterase</fullName>
    </submittedName>
</protein>
<organism evidence="4 5">
    <name type="scientific">Methylobacterium currus</name>
    <dbReference type="NCBI Taxonomy" id="2051553"/>
    <lineage>
        <taxon>Bacteria</taxon>
        <taxon>Pseudomonadati</taxon>
        <taxon>Pseudomonadota</taxon>
        <taxon>Alphaproteobacteria</taxon>
        <taxon>Hyphomicrobiales</taxon>
        <taxon>Methylobacteriaceae</taxon>
        <taxon>Methylobacterium</taxon>
    </lineage>
</organism>
<dbReference type="EMBL" id="CP028843">
    <property type="protein sequence ID" value="AWB21740.1"/>
    <property type="molecule type" value="Genomic_DNA"/>
</dbReference>
<dbReference type="OrthoDB" id="9806939at2"/>
<dbReference type="Gene3D" id="2.40.30.170">
    <property type="match status" value="1"/>
</dbReference>
<evidence type="ECO:0000259" key="3">
    <source>
        <dbReference type="Pfam" id="PF25973"/>
    </source>
</evidence>
<evidence type="ECO:0000256" key="2">
    <source>
        <dbReference type="ARBA" id="ARBA00023054"/>
    </source>
</evidence>
<dbReference type="Proteomes" id="UP000244755">
    <property type="component" value="Chromosome 1"/>
</dbReference>
<keyword evidence="2" id="KW-0175">Coiled coil</keyword>
<dbReference type="Pfam" id="PF25973">
    <property type="entry name" value="BSH_CzcB"/>
    <property type="match status" value="1"/>
</dbReference>
<accession>A0A2R4WJM5</accession>
<reference evidence="4 5" key="1">
    <citation type="submission" date="2018-04" db="EMBL/GenBank/DDBJ databases">
        <title>Methylobacterium sp. PR1016A genome.</title>
        <authorList>
            <person name="Park W."/>
        </authorList>
    </citation>
    <scope>NUCLEOTIDE SEQUENCE [LARGE SCALE GENOMIC DNA]</scope>
    <source>
        <strain evidence="4 5">PR1016A</strain>
    </source>
</reference>
<dbReference type="InterPro" id="IPR050465">
    <property type="entry name" value="UPF0194_transport"/>
</dbReference>
<comment type="subcellular location">
    <subcellularLocation>
        <location evidence="1">Cell envelope</location>
    </subcellularLocation>
</comment>
<dbReference type="InterPro" id="IPR029016">
    <property type="entry name" value="GAF-like_dom_sf"/>
</dbReference>
<dbReference type="Gene3D" id="3.30.450.40">
    <property type="match status" value="1"/>
</dbReference>
<dbReference type="KEGG" id="mee:DA075_13100"/>
<dbReference type="PANTHER" id="PTHR32347:SF23">
    <property type="entry name" value="BLL5650 PROTEIN"/>
    <property type="match status" value="1"/>
</dbReference>
<dbReference type="SUPFAM" id="SSF111369">
    <property type="entry name" value="HlyD-like secretion proteins"/>
    <property type="match status" value="1"/>
</dbReference>
<dbReference type="GO" id="GO:0030313">
    <property type="term" value="C:cell envelope"/>
    <property type="evidence" value="ECO:0007669"/>
    <property type="project" value="UniProtKB-SubCell"/>
</dbReference>
<dbReference type="PANTHER" id="PTHR32347">
    <property type="entry name" value="EFFLUX SYSTEM COMPONENT YKNX-RELATED"/>
    <property type="match status" value="1"/>
</dbReference>
<proteinExistence type="predicted"/>
<name>A0A2R4WJM5_9HYPH</name>
<dbReference type="AlphaFoldDB" id="A0A2R4WJM5"/>